<proteinExistence type="evidence at transcript level"/>
<dbReference type="EMBL" id="JW871203">
    <property type="protein sequence ID" value="AFP03721.1"/>
    <property type="molecule type" value="mRNA"/>
</dbReference>
<evidence type="ECO:0008006" key="3">
    <source>
        <dbReference type="Google" id="ProtNLM"/>
    </source>
</evidence>
<dbReference type="InterPro" id="IPR055325">
    <property type="entry name" value="CF161"/>
</dbReference>
<dbReference type="AlphaFoldDB" id="V9KY85"/>
<dbReference type="PANTHER" id="PTHR24274:SF1">
    <property type="entry name" value="CILIA- AND FLAGELLA-ASSOCIATED PROTEIN 161"/>
    <property type="match status" value="1"/>
</dbReference>
<dbReference type="Gene3D" id="2.80.10.50">
    <property type="match status" value="1"/>
</dbReference>
<protein>
    <recommendedName>
        <fullName evidence="3">Cilia- and flagella-associated protein 161</fullName>
    </recommendedName>
</protein>
<reference evidence="2" key="1">
    <citation type="journal article" date="2014" name="Nature">
        <title>Elephant shark genome provides unique insights into gnathostome evolution.</title>
        <authorList>
            <consortium name="International Elephant Shark Genome Sequencing Consortium"/>
            <person name="Venkatesh B."/>
            <person name="Lee A.P."/>
            <person name="Ravi V."/>
            <person name="Maurya A.K."/>
            <person name="Lian M.M."/>
            <person name="Swann J.B."/>
            <person name="Ohta Y."/>
            <person name="Flajnik M.F."/>
            <person name="Sutoh Y."/>
            <person name="Kasahara M."/>
            <person name="Hoon S."/>
            <person name="Gangu V."/>
            <person name="Roy S.W."/>
            <person name="Irimia M."/>
            <person name="Korzh V."/>
            <person name="Kondrychyn I."/>
            <person name="Lim Z.W."/>
            <person name="Tay B.H."/>
            <person name="Tohari S."/>
            <person name="Kong K.W."/>
            <person name="Ho S."/>
            <person name="Lorente-Galdos B."/>
            <person name="Quilez J."/>
            <person name="Marques-Bonet T."/>
            <person name="Raney B.J."/>
            <person name="Ingham P.W."/>
            <person name="Tay A."/>
            <person name="Hillier L.W."/>
            <person name="Minx P."/>
            <person name="Boehm T."/>
            <person name="Wilson R.K."/>
            <person name="Brenner S."/>
            <person name="Warren W.C."/>
        </authorList>
    </citation>
    <scope>NUCLEOTIDE SEQUENCE</scope>
    <source>
        <tissue evidence="2">Kidney</tissue>
    </source>
</reference>
<dbReference type="OrthoDB" id="2126411at2759"/>
<dbReference type="GeneID" id="103187571"/>
<feature type="compositionally biased region" description="Basic and acidic residues" evidence="1">
    <location>
        <begin position="290"/>
        <end position="312"/>
    </location>
</feature>
<dbReference type="PANTHER" id="PTHR24274">
    <property type="entry name" value="CILIA- AND FLAGELLA-ASSOCIATED PROTEIN 161"/>
    <property type="match status" value="1"/>
</dbReference>
<evidence type="ECO:0000256" key="1">
    <source>
        <dbReference type="SAM" id="MobiDB-lite"/>
    </source>
</evidence>
<dbReference type="RefSeq" id="XP_042200026.1">
    <property type="nucleotide sequence ID" value="XM_042344092.1"/>
</dbReference>
<dbReference type="GO" id="GO:0031514">
    <property type="term" value="C:motile cilium"/>
    <property type="evidence" value="ECO:0007669"/>
    <property type="project" value="TreeGrafter"/>
</dbReference>
<name>V9KY85_CALMI</name>
<evidence type="ECO:0000313" key="2">
    <source>
        <dbReference type="EMBL" id="AFP03721.1"/>
    </source>
</evidence>
<accession>V9KY85</accession>
<dbReference type="GO" id="GO:0060271">
    <property type="term" value="P:cilium assembly"/>
    <property type="evidence" value="ECO:0007669"/>
    <property type="project" value="TreeGrafter"/>
</dbReference>
<dbReference type="CTD" id="161502"/>
<dbReference type="KEGG" id="cmk:103187571"/>
<organism evidence="2">
    <name type="scientific">Callorhinchus milii</name>
    <name type="common">Ghost shark</name>
    <dbReference type="NCBI Taxonomy" id="7868"/>
    <lineage>
        <taxon>Eukaryota</taxon>
        <taxon>Metazoa</taxon>
        <taxon>Chordata</taxon>
        <taxon>Craniata</taxon>
        <taxon>Vertebrata</taxon>
        <taxon>Chondrichthyes</taxon>
        <taxon>Holocephali</taxon>
        <taxon>Chimaeriformes</taxon>
        <taxon>Callorhinchidae</taxon>
        <taxon>Callorhinchus</taxon>
    </lineage>
</organism>
<feature type="region of interest" description="Disordered" evidence="1">
    <location>
        <begin position="288"/>
        <end position="312"/>
    </location>
</feature>
<dbReference type="Pfam" id="PF24569">
    <property type="entry name" value="CFAP161"/>
    <property type="match status" value="1"/>
</dbReference>
<sequence>MAERTYNSGVRIHNWAEDICLEEEVLKNFIKKKENGELLIQKTGFFKKNLLKKTDLANSCDGTIHFGDMVMIVSPDNQVNRFGGTHPAHEALSLALNADESRFIKDKRVIGPCAVSACSILYPCIRNTFIITSVDESTEGETLRYGQHFALRTTEEYGGQLYLTSDHKTFQKYAKNSRMQEVNLIDNPTFPGCWKALYLDPEMRLEYEGYPVPANTKILINHCRTNHNLALLYKFFLRTSFGREFEVTTHSFFDSHKVEEDVNHWIILTGHPNIKNGTMLQRSIPVCEEPEPKTEEKIEKKQDPDCIPYKDD</sequence>